<evidence type="ECO:0000256" key="1">
    <source>
        <dbReference type="SAM" id="MobiDB-lite"/>
    </source>
</evidence>
<dbReference type="EMBL" id="KI925456">
    <property type="protein sequence ID" value="ETW83807.1"/>
    <property type="molecule type" value="Genomic_DNA"/>
</dbReference>
<organism evidence="2 3">
    <name type="scientific">Heterobasidion irregulare (strain TC 32-1)</name>
    <dbReference type="NCBI Taxonomy" id="747525"/>
    <lineage>
        <taxon>Eukaryota</taxon>
        <taxon>Fungi</taxon>
        <taxon>Dikarya</taxon>
        <taxon>Basidiomycota</taxon>
        <taxon>Agaricomycotina</taxon>
        <taxon>Agaricomycetes</taxon>
        <taxon>Russulales</taxon>
        <taxon>Bondarzewiaceae</taxon>
        <taxon>Heterobasidion</taxon>
        <taxon>Heterobasidion annosum species complex</taxon>
    </lineage>
</organism>
<reference evidence="2 3" key="1">
    <citation type="journal article" date="2012" name="New Phytol.">
        <title>Insight into trade-off between wood decay and parasitism from the genome of a fungal forest pathogen.</title>
        <authorList>
            <person name="Olson A."/>
            <person name="Aerts A."/>
            <person name="Asiegbu F."/>
            <person name="Belbahri L."/>
            <person name="Bouzid O."/>
            <person name="Broberg A."/>
            <person name="Canback B."/>
            <person name="Coutinho P.M."/>
            <person name="Cullen D."/>
            <person name="Dalman K."/>
            <person name="Deflorio G."/>
            <person name="van Diepen L.T."/>
            <person name="Dunand C."/>
            <person name="Duplessis S."/>
            <person name="Durling M."/>
            <person name="Gonthier P."/>
            <person name="Grimwood J."/>
            <person name="Fossdal C.G."/>
            <person name="Hansson D."/>
            <person name="Henrissat B."/>
            <person name="Hietala A."/>
            <person name="Himmelstrand K."/>
            <person name="Hoffmeister D."/>
            <person name="Hogberg N."/>
            <person name="James T.Y."/>
            <person name="Karlsson M."/>
            <person name="Kohler A."/>
            <person name="Kues U."/>
            <person name="Lee Y.H."/>
            <person name="Lin Y.C."/>
            <person name="Lind M."/>
            <person name="Lindquist E."/>
            <person name="Lombard V."/>
            <person name="Lucas S."/>
            <person name="Lunden K."/>
            <person name="Morin E."/>
            <person name="Murat C."/>
            <person name="Park J."/>
            <person name="Raffaello T."/>
            <person name="Rouze P."/>
            <person name="Salamov A."/>
            <person name="Schmutz J."/>
            <person name="Solheim H."/>
            <person name="Stahlberg J."/>
            <person name="Velez H."/>
            <person name="de Vries R.P."/>
            <person name="Wiebenga A."/>
            <person name="Woodward S."/>
            <person name="Yakovlev I."/>
            <person name="Garbelotto M."/>
            <person name="Martin F."/>
            <person name="Grigoriev I.V."/>
            <person name="Stenlid J."/>
        </authorList>
    </citation>
    <scope>NUCLEOTIDE SEQUENCE [LARGE SCALE GENOMIC DNA]</scope>
    <source>
        <strain evidence="2 3">TC 32-1</strain>
    </source>
</reference>
<gene>
    <name evidence="2" type="ORF">HETIRDRAFT_449442</name>
</gene>
<dbReference type="HOGENOM" id="CLU_934011_0_0_1"/>
<dbReference type="RefSeq" id="XP_009543553.1">
    <property type="nucleotide sequence ID" value="XM_009545258.1"/>
</dbReference>
<dbReference type="KEGG" id="hir:HETIRDRAFT_449442"/>
<proteinExistence type="predicted"/>
<dbReference type="InParanoid" id="W4KD92"/>
<keyword evidence="3" id="KW-1185">Reference proteome</keyword>
<accession>W4KD92</accession>
<evidence type="ECO:0000313" key="2">
    <source>
        <dbReference type="EMBL" id="ETW83807.1"/>
    </source>
</evidence>
<dbReference type="Proteomes" id="UP000030671">
    <property type="component" value="Unassembled WGS sequence"/>
</dbReference>
<dbReference type="AlphaFoldDB" id="W4KD92"/>
<sequence length="298" mass="32503">MAYQYEYTARLSPADLPSSMMDRARITDRNLARKLKLTPTLAPSPERSTAHNPSSRCCAGGSAACFVCGERPSPSSVRPSFAFCFSVFGFRFRPSHFVPSQFTSDFTFTFHSIASTSSRRAGSRQRAPASIATPITVLAPRLLARIRSSSSALAPPSTAVDPRPEGARPHLHTQTLSMLYVLRADACRSPIGASRIVHRASGTWQARWRAVAVRTPDRKGRSSFAASRAPRRVLVARTYFFNRAVARIEWTCQPTPARTHRLRVLLAPSARDRCGLACAARTTTNAHGPAFASGARAS</sequence>
<protein>
    <submittedName>
        <fullName evidence="2">Uncharacterized protein</fullName>
    </submittedName>
</protein>
<dbReference type="GeneID" id="20675948"/>
<name>W4KD92_HETIT</name>
<evidence type="ECO:0000313" key="3">
    <source>
        <dbReference type="Proteomes" id="UP000030671"/>
    </source>
</evidence>
<feature type="region of interest" description="Disordered" evidence="1">
    <location>
        <begin position="149"/>
        <end position="168"/>
    </location>
</feature>